<dbReference type="Proteomes" id="UP000613768">
    <property type="component" value="Unassembled WGS sequence"/>
</dbReference>
<reference evidence="1 2" key="1">
    <citation type="submission" date="2020-09" db="EMBL/GenBank/DDBJ databases">
        <title>Pseudoxanthomonas sp. CAU 1598 isolated from sand of Yaerae Beach.</title>
        <authorList>
            <person name="Kim W."/>
        </authorList>
    </citation>
    <scope>NUCLEOTIDE SEQUENCE [LARGE SCALE GENOMIC DNA]</scope>
    <source>
        <strain evidence="1 2">CAU 1598</strain>
    </source>
</reference>
<sequence>MIEIMVAILVLSMGLLGMAALMATSMRNAYSANQRTQATNLAYDIIDSMRANYPNAMQYVGGYSNPNVICVPDGDGLLEETPNTYPNTGFVHQHDMARWTQELCYTLPQGQGQVQVVPQNFVFNNSEYFTYQVTVNVCWVDDRTSENAADCNNATPGPDTVITVVSSL</sequence>
<evidence type="ECO:0000313" key="1">
    <source>
        <dbReference type="EMBL" id="MBD8528043.1"/>
    </source>
</evidence>
<name>A0AAW3ZQ14_9GAMM</name>
<dbReference type="AlphaFoldDB" id="A0AAW3ZQ14"/>
<dbReference type="NCBIfam" id="TIGR02523">
    <property type="entry name" value="type_IV_pilV"/>
    <property type="match status" value="1"/>
</dbReference>
<proteinExistence type="predicted"/>
<keyword evidence="2" id="KW-1185">Reference proteome</keyword>
<gene>
    <name evidence="1" type="primary">pilV</name>
    <name evidence="1" type="ORF">IFO71_20025</name>
</gene>
<comment type="caution">
    <text evidence="1">The sequence shown here is derived from an EMBL/GenBank/DDBJ whole genome shotgun (WGS) entry which is preliminary data.</text>
</comment>
<dbReference type="InterPro" id="IPR013362">
    <property type="entry name" value="Pilus_4_PilV"/>
</dbReference>
<protein>
    <submittedName>
        <fullName evidence="1">Type IV pilus modification protein PilV</fullName>
    </submittedName>
</protein>
<accession>A0AAW3ZQ14</accession>
<organism evidence="1 2">
    <name type="scientific">Pseudomarimonas arenosa</name>
    <dbReference type="NCBI Taxonomy" id="2774145"/>
    <lineage>
        <taxon>Bacteria</taxon>
        <taxon>Pseudomonadati</taxon>
        <taxon>Pseudomonadota</taxon>
        <taxon>Gammaproteobacteria</taxon>
        <taxon>Lysobacterales</taxon>
        <taxon>Lysobacteraceae</taxon>
        <taxon>Pseudomarimonas</taxon>
    </lineage>
</organism>
<evidence type="ECO:0000313" key="2">
    <source>
        <dbReference type="Proteomes" id="UP000613768"/>
    </source>
</evidence>
<dbReference type="EMBL" id="JACYTR010000078">
    <property type="protein sequence ID" value="MBD8528043.1"/>
    <property type="molecule type" value="Genomic_DNA"/>
</dbReference>